<dbReference type="Gene3D" id="3.20.20.80">
    <property type="entry name" value="Glycosidases"/>
    <property type="match status" value="1"/>
</dbReference>
<accession>A0ABQ2H708</accession>
<evidence type="ECO:0000256" key="1">
    <source>
        <dbReference type="SAM" id="SignalP"/>
    </source>
</evidence>
<dbReference type="Proteomes" id="UP000653477">
    <property type="component" value="Unassembled WGS sequence"/>
</dbReference>
<dbReference type="PROSITE" id="PS01095">
    <property type="entry name" value="GH18_1"/>
    <property type="match status" value="1"/>
</dbReference>
<dbReference type="PROSITE" id="PS51257">
    <property type="entry name" value="PROKAR_LIPOPROTEIN"/>
    <property type="match status" value="1"/>
</dbReference>
<dbReference type="RefSeq" id="WP_188807564.1">
    <property type="nucleotide sequence ID" value="NZ_BMPU01000001.1"/>
</dbReference>
<dbReference type="InterPro" id="IPR017853">
    <property type="entry name" value="GH"/>
</dbReference>
<dbReference type="Pfam" id="PF16141">
    <property type="entry name" value="GH18_BT1044-like"/>
    <property type="match status" value="1"/>
</dbReference>
<proteinExistence type="predicted"/>
<comment type="caution">
    <text evidence="2">The sequence shown here is derived from an EMBL/GenBank/DDBJ whole genome shotgun (WGS) entry which is preliminary data.</text>
</comment>
<dbReference type="InterPro" id="IPR032320">
    <property type="entry name" value="GH18_BT1044-like"/>
</dbReference>
<gene>
    <name evidence="2" type="ORF">GCM10007088_05040</name>
</gene>
<organism evidence="2 3">
    <name type="scientific">Porphyromonas pasteri</name>
    <dbReference type="NCBI Taxonomy" id="1583331"/>
    <lineage>
        <taxon>Bacteria</taxon>
        <taxon>Pseudomonadati</taxon>
        <taxon>Bacteroidota</taxon>
        <taxon>Bacteroidia</taxon>
        <taxon>Bacteroidales</taxon>
        <taxon>Porphyromonadaceae</taxon>
        <taxon>Porphyromonas</taxon>
    </lineage>
</organism>
<evidence type="ECO:0000313" key="3">
    <source>
        <dbReference type="Proteomes" id="UP000653477"/>
    </source>
</evidence>
<evidence type="ECO:0000313" key="2">
    <source>
        <dbReference type="EMBL" id="GGM49401.1"/>
    </source>
</evidence>
<name>A0ABQ2H708_9PORP</name>
<protein>
    <submittedName>
        <fullName evidence="2">Endoglycosidase</fullName>
    </submittedName>
</protein>
<dbReference type="EMBL" id="BMPU01000001">
    <property type="protein sequence ID" value="GGM49401.1"/>
    <property type="molecule type" value="Genomic_DNA"/>
</dbReference>
<reference evidence="3" key="1">
    <citation type="journal article" date="2019" name="Int. J. Syst. Evol. Microbiol.">
        <title>The Global Catalogue of Microorganisms (GCM) 10K type strain sequencing project: providing services to taxonomists for standard genome sequencing and annotation.</title>
        <authorList>
            <consortium name="The Broad Institute Genomics Platform"/>
            <consortium name="The Broad Institute Genome Sequencing Center for Infectious Disease"/>
            <person name="Wu L."/>
            <person name="Ma J."/>
        </authorList>
    </citation>
    <scope>NUCLEOTIDE SEQUENCE [LARGE SCALE GENOMIC DNA]</scope>
    <source>
        <strain evidence="3">JCM 30531</strain>
    </source>
</reference>
<keyword evidence="3" id="KW-1185">Reference proteome</keyword>
<feature type="chain" id="PRO_5045241830" evidence="1">
    <location>
        <begin position="21"/>
        <end position="398"/>
    </location>
</feature>
<sequence length="398" mass="45012">MKMLKYALVAAMALASVACSKWTDDERLTFDNQKDLKRAIPFIELTSADQLTAEQQKYYSELRAWKQTPHVRGFGWFGGWTAKGTDPQKYLRMLPDSVDIVSLWGTHGELTEDQKTDLKLFQDVKGGKVLLCWIVSSVGDQLTPKGKKATDYWITEKGGGDFLEGVKAYANAICDTIEKYNLDGFDIDYEPYYGGSGNLATALQSYEDGGETYHYDWKKYPAADYVGAEADIIDASSERNIGMYTFVKTLYDRLHPKGRIILFDGEPYKLSTEASKMINFYVYQAYDESTTYAALNKVRQGSKLDNWEGKTFLTLEFQKYSKTGGFPRYTSSNPEIQKLDAGRQIMDYATMLMPNGKRIAGIGTYHMELDTEGGSYRFLRQALNAGNRVSDTQKADFQ</sequence>
<dbReference type="SUPFAM" id="SSF51445">
    <property type="entry name" value="(Trans)glycosidases"/>
    <property type="match status" value="1"/>
</dbReference>
<keyword evidence="1" id="KW-0732">Signal</keyword>
<feature type="signal peptide" evidence="1">
    <location>
        <begin position="1"/>
        <end position="20"/>
    </location>
</feature>
<dbReference type="InterPro" id="IPR001579">
    <property type="entry name" value="Glyco_hydro_18_chit_AS"/>
</dbReference>